<keyword evidence="3" id="KW-1185">Reference proteome</keyword>
<accession>S9PL92</accession>
<protein>
    <recommendedName>
        <fullName evidence="4">Vegetative protein</fullName>
    </recommendedName>
</protein>
<gene>
    <name evidence="2" type="ORF">D187_004930</name>
</gene>
<dbReference type="OrthoDB" id="5514203at2"/>
<evidence type="ECO:0000313" key="3">
    <source>
        <dbReference type="Proteomes" id="UP000011682"/>
    </source>
</evidence>
<organism evidence="2 3">
    <name type="scientific">Cystobacter fuscus (strain ATCC 25194 / DSM 2262 / NBRC 100088 / M29)</name>
    <dbReference type="NCBI Taxonomy" id="1242864"/>
    <lineage>
        <taxon>Bacteria</taxon>
        <taxon>Pseudomonadati</taxon>
        <taxon>Myxococcota</taxon>
        <taxon>Myxococcia</taxon>
        <taxon>Myxococcales</taxon>
        <taxon>Cystobacterineae</taxon>
        <taxon>Archangiaceae</taxon>
        <taxon>Cystobacter</taxon>
    </lineage>
</organism>
<feature type="compositionally biased region" description="Pro residues" evidence="1">
    <location>
        <begin position="135"/>
        <end position="147"/>
    </location>
</feature>
<reference evidence="2" key="1">
    <citation type="submission" date="2013-05" db="EMBL/GenBank/DDBJ databases">
        <title>Genome assembly of Cystobacter fuscus DSM 2262.</title>
        <authorList>
            <person name="Sharma G."/>
            <person name="Khatri I."/>
            <person name="Kaur C."/>
            <person name="Mayilraj S."/>
            <person name="Subramanian S."/>
        </authorList>
    </citation>
    <scope>NUCLEOTIDE SEQUENCE [LARGE SCALE GENOMIC DNA]</scope>
    <source>
        <strain evidence="2">DSM 2262</strain>
    </source>
</reference>
<dbReference type="AlphaFoldDB" id="S9PL92"/>
<evidence type="ECO:0000313" key="2">
    <source>
        <dbReference type="EMBL" id="EPX63801.1"/>
    </source>
</evidence>
<feature type="compositionally biased region" description="Pro residues" evidence="1">
    <location>
        <begin position="75"/>
        <end position="86"/>
    </location>
</feature>
<sequence>MSIEKPLREMVQAELKTRLAPMHKAIARMDARLGVIAEIVDIIHRLAPMATRMQTLQMALPGIGLPIQGRGKQPVAPPPAPAPAPAPRQAAPAPRQAAPPPPPAAPASTARPPLSYPTSRYALPTTAAPVYKPEPAAPSPVPTPRGRPPARAAAEAPSARVSEGGRRCAVIGCKRPARSKGYCSAHYQKLRLLVKSGRRPASWVDDAASQSVAEVVLPRGRAASKARGEQAPAPAPTPVRAEPPKPKVWVRKKGAKDSVAPLH</sequence>
<dbReference type="PRINTS" id="PR01217">
    <property type="entry name" value="PRICHEXTENSN"/>
</dbReference>
<feature type="compositionally biased region" description="Low complexity" evidence="1">
    <location>
        <begin position="149"/>
        <end position="160"/>
    </location>
</feature>
<proteinExistence type="predicted"/>
<feature type="region of interest" description="Disordered" evidence="1">
    <location>
        <begin position="69"/>
        <end position="165"/>
    </location>
</feature>
<dbReference type="Proteomes" id="UP000011682">
    <property type="component" value="Unassembled WGS sequence"/>
</dbReference>
<name>S9PL92_CYSF2</name>
<dbReference type="RefSeq" id="WP_020917775.1">
    <property type="nucleotide sequence ID" value="NZ_ANAH02000004.1"/>
</dbReference>
<feature type="region of interest" description="Disordered" evidence="1">
    <location>
        <begin position="220"/>
        <end position="263"/>
    </location>
</feature>
<feature type="compositionally biased region" description="Low complexity" evidence="1">
    <location>
        <begin position="87"/>
        <end position="96"/>
    </location>
</feature>
<evidence type="ECO:0008006" key="4">
    <source>
        <dbReference type="Google" id="ProtNLM"/>
    </source>
</evidence>
<evidence type="ECO:0000256" key="1">
    <source>
        <dbReference type="SAM" id="MobiDB-lite"/>
    </source>
</evidence>
<comment type="caution">
    <text evidence="2">The sequence shown here is derived from an EMBL/GenBank/DDBJ whole genome shotgun (WGS) entry which is preliminary data.</text>
</comment>
<dbReference type="EMBL" id="ANAH02000004">
    <property type="protein sequence ID" value="EPX63801.1"/>
    <property type="molecule type" value="Genomic_DNA"/>
</dbReference>